<dbReference type="GO" id="GO:0033567">
    <property type="term" value="P:DNA replication, Okazaki fragment processing"/>
    <property type="evidence" value="ECO:0007669"/>
    <property type="project" value="InterPro"/>
</dbReference>
<dbReference type="SUPFAM" id="SSF47807">
    <property type="entry name" value="5' to 3' exonuclease, C-terminal subdomain"/>
    <property type="match status" value="1"/>
</dbReference>
<organism evidence="6 7">
    <name type="scientific">Acidaminococcus intestini</name>
    <dbReference type="NCBI Taxonomy" id="187327"/>
    <lineage>
        <taxon>Bacteria</taxon>
        <taxon>Bacillati</taxon>
        <taxon>Bacillota</taxon>
        <taxon>Negativicutes</taxon>
        <taxon>Acidaminococcales</taxon>
        <taxon>Acidaminococcaceae</taxon>
        <taxon>Acidaminococcus</taxon>
    </lineage>
</organism>
<dbReference type="Gene3D" id="3.40.50.1010">
    <property type="entry name" value="5'-nuclease"/>
    <property type="match status" value="1"/>
</dbReference>
<dbReference type="SMART" id="SM00475">
    <property type="entry name" value="53EXOc"/>
    <property type="match status" value="1"/>
</dbReference>
<dbReference type="GO" id="GO:0017108">
    <property type="term" value="F:5'-flap endonuclease activity"/>
    <property type="evidence" value="ECO:0007669"/>
    <property type="project" value="InterPro"/>
</dbReference>
<protein>
    <recommendedName>
        <fullName evidence="4">5'-3' exonuclease</fullName>
    </recommendedName>
</protein>
<dbReference type="InterPro" id="IPR029060">
    <property type="entry name" value="PIN-like_dom_sf"/>
</dbReference>
<reference evidence="6" key="1">
    <citation type="submission" date="2021-02" db="EMBL/GenBank/DDBJ databases">
        <title>Infant gut strain persistence is associated with maternal origin, phylogeny, and functional potential including surface adhesion and iron acquisition.</title>
        <authorList>
            <person name="Lou Y.C."/>
        </authorList>
    </citation>
    <scope>NUCLEOTIDE SEQUENCE</scope>
    <source>
        <strain evidence="6">L3_106_000M1_dasL3_106_000M1_concoct_15</strain>
    </source>
</reference>
<feature type="domain" description="5'-3' exonuclease" evidence="5">
    <location>
        <begin position="2"/>
        <end position="246"/>
    </location>
</feature>
<keyword evidence="2" id="KW-0378">Hydrolase</keyword>
<evidence type="ECO:0000259" key="5">
    <source>
        <dbReference type="SMART" id="SM00475"/>
    </source>
</evidence>
<keyword evidence="1" id="KW-0540">Nuclease</keyword>
<comment type="function">
    <text evidence="3">5'-3' exonuclease acting preferentially on double-stranded DNA.</text>
</comment>
<evidence type="ECO:0000256" key="4">
    <source>
        <dbReference type="ARBA" id="ARBA00050026"/>
    </source>
</evidence>
<dbReference type="GO" id="GO:0003677">
    <property type="term" value="F:DNA binding"/>
    <property type="evidence" value="ECO:0007669"/>
    <property type="project" value="InterPro"/>
</dbReference>
<evidence type="ECO:0000313" key="7">
    <source>
        <dbReference type="Proteomes" id="UP000754226"/>
    </source>
</evidence>
<name>A0A943EKI8_9FIRM</name>
<dbReference type="Gene3D" id="1.10.150.20">
    <property type="entry name" value="5' to 3' exonuclease, C-terminal subdomain"/>
    <property type="match status" value="1"/>
</dbReference>
<accession>A0A943EKI8</accession>
<evidence type="ECO:0000256" key="1">
    <source>
        <dbReference type="ARBA" id="ARBA00022722"/>
    </source>
</evidence>
<dbReference type="AlphaFoldDB" id="A0A943EKI8"/>
<dbReference type="Proteomes" id="UP000754226">
    <property type="component" value="Unassembled WGS sequence"/>
</dbReference>
<dbReference type="PANTHER" id="PTHR42646">
    <property type="entry name" value="FLAP ENDONUCLEASE XNI"/>
    <property type="match status" value="1"/>
</dbReference>
<evidence type="ECO:0000256" key="2">
    <source>
        <dbReference type="ARBA" id="ARBA00022801"/>
    </source>
</evidence>
<dbReference type="EMBL" id="JAGZCZ010000005">
    <property type="protein sequence ID" value="MBS5519644.1"/>
    <property type="molecule type" value="Genomic_DNA"/>
</dbReference>
<dbReference type="SUPFAM" id="SSF88723">
    <property type="entry name" value="PIN domain-like"/>
    <property type="match status" value="1"/>
</dbReference>
<dbReference type="InterPro" id="IPR038969">
    <property type="entry name" value="FEN"/>
</dbReference>
<comment type="caution">
    <text evidence="6">The sequence shown here is derived from an EMBL/GenBank/DDBJ whole genome shotgun (WGS) entry which is preliminary data.</text>
</comment>
<dbReference type="Pfam" id="PF02739">
    <property type="entry name" value="5_3_exonuc_N"/>
    <property type="match status" value="1"/>
</dbReference>
<dbReference type="InterPro" id="IPR036279">
    <property type="entry name" value="5-3_exonuclease_C_sf"/>
</dbReference>
<evidence type="ECO:0000313" key="6">
    <source>
        <dbReference type="EMBL" id="MBS5519644.1"/>
    </source>
</evidence>
<dbReference type="GO" id="GO:0008409">
    <property type="term" value="F:5'-3' exonuclease activity"/>
    <property type="evidence" value="ECO:0007669"/>
    <property type="project" value="InterPro"/>
</dbReference>
<sequence>MIHVLLDGDMFVFRACASCEREIDWGNNIWTLHVDIEEARNKFLDLVEDAIERAFEKMQYDGGFDVTLCFSSDTNFRKKVLPTYKANRDDKRKPVAYKAVVDWVKKVFRTKEIEGLEADDCLGILATSHKTKCIIISGDKDMKTIPCLHFDFLRGSFFETTPEESTYWFYMQTLMGDATDGYSGCPKVGQVTAKKLLDANCSWATVVKAFEAKGLSEEYALQQARVAKILLASDYDERNRKVILWKPHS</sequence>
<gene>
    <name evidence="6" type="ORF">KHX13_04845</name>
</gene>
<dbReference type="PANTHER" id="PTHR42646:SF2">
    <property type="entry name" value="5'-3' EXONUCLEASE FAMILY PROTEIN"/>
    <property type="match status" value="1"/>
</dbReference>
<dbReference type="InterPro" id="IPR020046">
    <property type="entry name" value="5-3_exonucl_a-hlix_arch_N"/>
</dbReference>
<dbReference type="InterPro" id="IPR002421">
    <property type="entry name" value="5-3_exonuclease"/>
</dbReference>
<evidence type="ECO:0000256" key="3">
    <source>
        <dbReference type="ARBA" id="ARBA00049957"/>
    </source>
</evidence>
<proteinExistence type="predicted"/>